<evidence type="ECO:0000256" key="2">
    <source>
        <dbReference type="RuleBase" id="RU003749"/>
    </source>
</evidence>
<keyword evidence="5" id="KW-1185">Reference proteome</keyword>
<evidence type="ECO:0000259" key="3">
    <source>
        <dbReference type="PROSITE" id="PS50801"/>
    </source>
</evidence>
<dbReference type="RefSeq" id="WP_209665074.1">
    <property type="nucleotide sequence ID" value="NZ_JAGGMS010000001.1"/>
</dbReference>
<dbReference type="CDD" id="cd07043">
    <property type="entry name" value="STAS_anti-anti-sigma_factors"/>
    <property type="match status" value="1"/>
</dbReference>
<dbReference type="Proteomes" id="UP000741013">
    <property type="component" value="Unassembled WGS sequence"/>
</dbReference>
<dbReference type="InterPro" id="IPR003658">
    <property type="entry name" value="Anti-sigma_ant"/>
</dbReference>
<dbReference type="PANTHER" id="PTHR33495:SF13">
    <property type="entry name" value="ANTI-SIGMA-F FACTOR ANTAGONIST RSFB"/>
    <property type="match status" value="1"/>
</dbReference>
<name>A0ABS4PQH4_9PSEU</name>
<feature type="domain" description="STAS" evidence="3">
    <location>
        <begin position="25"/>
        <end position="118"/>
    </location>
</feature>
<reference evidence="4 5" key="1">
    <citation type="submission" date="2021-03" db="EMBL/GenBank/DDBJ databases">
        <title>Sequencing the genomes of 1000 actinobacteria strains.</title>
        <authorList>
            <person name="Klenk H.-P."/>
        </authorList>
    </citation>
    <scope>NUCLEOTIDE SEQUENCE [LARGE SCALE GENOMIC DNA]</scope>
    <source>
        <strain evidence="4 5">DSM 45510</strain>
    </source>
</reference>
<evidence type="ECO:0000313" key="5">
    <source>
        <dbReference type="Proteomes" id="UP000741013"/>
    </source>
</evidence>
<dbReference type="Pfam" id="PF01740">
    <property type="entry name" value="STAS"/>
    <property type="match status" value="1"/>
</dbReference>
<protein>
    <recommendedName>
        <fullName evidence="2">Anti-sigma factor antagonist</fullName>
    </recommendedName>
</protein>
<sequence>MDFSVHRPGPPLSVRTTLLGDEIGLLAPTGDIDMATAPLLAAAFADLRKEHAPRAVVVELAGVNFLGSAGLSCLANVRADTELALSRLTHAVRRALEVGGLREYFPCYDTTEEARDGLRQRLSASVDRSA</sequence>
<proteinExistence type="inferred from homology"/>
<dbReference type="InterPro" id="IPR036513">
    <property type="entry name" value="STAS_dom_sf"/>
</dbReference>
<gene>
    <name evidence="4" type="ORF">JOM49_003209</name>
</gene>
<comment type="caution">
    <text evidence="4">The sequence shown here is derived from an EMBL/GenBank/DDBJ whole genome shotgun (WGS) entry which is preliminary data.</text>
</comment>
<dbReference type="Gene3D" id="3.30.750.24">
    <property type="entry name" value="STAS domain"/>
    <property type="match status" value="1"/>
</dbReference>
<organism evidence="4 5">
    <name type="scientific">Amycolatopsis magusensis</name>
    <dbReference type="NCBI Taxonomy" id="882444"/>
    <lineage>
        <taxon>Bacteria</taxon>
        <taxon>Bacillati</taxon>
        <taxon>Actinomycetota</taxon>
        <taxon>Actinomycetes</taxon>
        <taxon>Pseudonocardiales</taxon>
        <taxon>Pseudonocardiaceae</taxon>
        <taxon>Amycolatopsis</taxon>
    </lineage>
</organism>
<dbReference type="SUPFAM" id="SSF52091">
    <property type="entry name" value="SpoIIaa-like"/>
    <property type="match status" value="1"/>
</dbReference>
<dbReference type="PROSITE" id="PS50801">
    <property type="entry name" value="STAS"/>
    <property type="match status" value="1"/>
</dbReference>
<comment type="similarity">
    <text evidence="1 2">Belongs to the anti-sigma-factor antagonist family.</text>
</comment>
<accession>A0ABS4PQH4</accession>
<dbReference type="PANTHER" id="PTHR33495">
    <property type="entry name" value="ANTI-SIGMA FACTOR ANTAGONIST TM_1081-RELATED-RELATED"/>
    <property type="match status" value="1"/>
</dbReference>
<dbReference type="InterPro" id="IPR002645">
    <property type="entry name" value="STAS_dom"/>
</dbReference>
<dbReference type="NCBIfam" id="TIGR00377">
    <property type="entry name" value="ant_ant_sig"/>
    <property type="match status" value="1"/>
</dbReference>
<dbReference type="EMBL" id="JAGGMS010000001">
    <property type="protein sequence ID" value="MBP2181683.1"/>
    <property type="molecule type" value="Genomic_DNA"/>
</dbReference>
<evidence type="ECO:0000313" key="4">
    <source>
        <dbReference type="EMBL" id="MBP2181683.1"/>
    </source>
</evidence>
<evidence type="ECO:0000256" key="1">
    <source>
        <dbReference type="ARBA" id="ARBA00009013"/>
    </source>
</evidence>